<name>A0A8T0E579_ARGBR</name>
<keyword evidence="4" id="KW-0547">Nucleotide-binding</keyword>
<dbReference type="PROSITE" id="PS00109">
    <property type="entry name" value="PROTEIN_KINASE_TYR"/>
    <property type="match status" value="1"/>
</dbReference>
<keyword evidence="9" id="KW-0675">Receptor</keyword>
<dbReference type="SUPFAM" id="SSF49313">
    <property type="entry name" value="Cadherin-like"/>
    <property type="match status" value="1"/>
</dbReference>
<dbReference type="PROSITE" id="PS50268">
    <property type="entry name" value="CADHERIN_2"/>
    <property type="match status" value="1"/>
</dbReference>
<dbReference type="PRINTS" id="PR00109">
    <property type="entry name" value="TYRKINASE"/>
</dbReference>
<dbReference type="AlphaFoldDB" id="A0A8T0E579"/>
<feature type="compositionally biased region" description="Basic and acidic residues" evidence="5">
    <location>
        <begin position="559"/>
        <end position="572"/>
    </location>
</feature>
<evidence type="ECO:0000259" key="8">
    <source>
        <dbReference type="PROSITE" id="PS50268"/>
    </source>
</evidence>
<keyword evidence="4" id="KW-0067">ATP-binding</keyword>
<evidence type="ECO:0000256" key="6">
    <source>
        <dbReference type="SAM" id="Phobius"/>
    </source>
</evidence>
<dbReference type="InterPro" id="IPR002126">
    <property type="entry name" value="Cadherin-like_dom"/>
</dbReference>
<dbReference type="PANTHER" id="PTHR24416">
    <property type="entry name" value="TYROSINE-PROTEIN KINASE RECEPTOR"/>
    <property type="match status" value="1"/>
</dbReference>
<dbReference type="Proteomes" id="UP000807504">
    <property type="component" value="Unassembled WGS sequence"/>
</dbReference>
<dbReference type="InterPro" id="IPR020635">
    <property type="entry name" value="Tyr_kinase_cat_dom"/>
</dbReference>
<comment type="subcellular location">
    <subcellularLocation>
        <location evidence="1">Membrane</location>
        <topology evidence="1">Single-pass membrane protein</topology>
    </subcellularLocation>
</comment>
<dbReference type="PANTHER" id="PTHR24416:SF617">
    <property type="entry name" value="RET ONCOGENE, ISOFORM A"/>
    <property type="match status" value="1"/>
</dbReference>
<dbReference type="SUPFAM" id="SSF56112">
    <property type="entry name" value="Protein kinase-like (PK-like)"/>
    <property type="match status" value="1"/>
</dbReference>
<dbReference type="PROSITE" id="PS00107">
    <property type="entry name" value="PROTEIN_KINASE_ATP"/>
    <property type="match status" value="1"/>
</dbReference>
<protein>
    <submittedName>
        <fullName evidence="9">Proto-oncogene tyrosine-protein kinase receptor like protein</fullName>
    </submittedName>
</protein>
<feature type="domain" description="Protein kinase" evidence="7">
    <location>
        <begin position="594"/>
        <end position="896"/>
    </location>
</feature>
<dbReference type="PROSITE" id="PS50011">
    <property type="entry name" value="PROTEIN_KINASE_DOM"/>
    <property type="match status" value="1"/>
</dbReference>
<evidence type="ECO:0000259" key="7">
    <source>
        <dbReference type="PROSITE" id="PS50011"/>
    </source>
</evidence>
<keyword evidence="6" id="KW-0812">Transmembrane</keyword>
<gene>
    <name evidence="9" type="ORF">HNY73_023029</name>
</gene>
<evidence type="ECO:0000256" key="1">
    <source>
        <dbReference type="ARBA" id="ARBA00004167"/>
    </source>
</evidence>
<keyword evidence="9" id="KW-0418">Kinase</keyword>
<dbReference type="InterPro" id="IPR050122">
    <property type="entry name" value="RTK"/>
</dbReference>
<evidence type="ECO:0000256" key="3">
    <source>
        <dbReference type="PROSITE-ProRule" id="PRU00043"/>
    </source>
</evidence>
<evidence type="ECO:0000256" key="5">
    <source>
        <dbReference type="SAM" id="MobiDB-lite"/>
    </source>
</evidence>
<dbReference type="Gene3D" id="2.60.40.60">
    <property type="entry name" value="Cadherins"/>
    <property type="match status" value="2"/>
</dbReference>
<keyword evidence="6" id="KW-1133">Transmembrane helix</keyword>
<dbReference type="InterPro" id="IPR001245">
    <property type="entry name" value="Ser-Thr/Tyr_kinase_cat_dom"/>
</dbReference>
<comment type="catalytic activity">
    <reaction evidence="2">
        <text>L-tyrosyl-[protein] + ATP = O-phospho-L-tyrosyl-[protein] + ADP + H(+)</text>
        <dbReference type="Rhea" id="RHEA:10596"/>
        <dbReference type="Rhea" id="RHEA-COMP:10136"/>
        <dbReference type="Rhea" id="RHEA-COMP:20101"/>
        <dbReference type="ChEBI" id="CHEBI:15378"/>
        <dbReference type="ChEBI" id="CHEBI:30616"/>
        <dbReference type="ChEBI" id="CHEBI:46858"/>
        <dbReference type="ChEBI" id="CHEBI:61978"/>
        <dbReference type="ChEBI" id="CHEBI:456216"/>
        <dbReference type="EC" id="2.7.10.1"/>
    </reaction>
</comment>
<dbReference type="GO" id="GO:0007169">
    <property type="term" value="P:cell surface receptor protein tyrosine kinase signaling pathway"/>
    <property type="evidence" value="ECO:0007669"/>
    <property type="project" value="TreeGrafter"/>
</dbReference>
<dbReference type="InterPro" id="IPR011009">
    <property type="entry name" value="Kinase-like_dom_sf"/>
</dbReference>
<comment type="caution">
    <text evidence="9">The sequence shown here is derived from an EMBL/GenBank/DDBJ whole genome shotgun (WGS) entry which is preliminary data.</text>
</comment>
<proteinExistence type="predicted"/>
<feature type="domain" description="Cadherin" evidence="8">
    <location>
        <begin position="56"/>
        <end position="124"/>
    </location>
</feature>
<dbReference type="CDD" id="cd11304">
    <property type="entry name" value="Cadherin_repeat"/>
    <property type="match status" value="1"/>
</dbReference>
<dbReference type="Gene3D" id="1.10.510.10">
    <property type="entry name" value="Transferase(Phosphotransferase) domain 1"/>
    <property type="match status" value="1"/>
</dbReference>
<dbReference type="SMART" id="SM00219">
    <property type="entry name" value="TyrKc"/>
    <property type="match status" value="1"/>
</dbReference>
<dbReference type="FunFam" id="1.10.510.10:FF:000462">
    <property type="entry name" value="Receptor tyrosine kinase"/>
    <property type="match status" value="1"/>
</dbReference>
<accession>A0A8T0E579</accession>
<evidence type="ECO:0000256" key="2">
    <source>
        <dbReference type="ARBA" id="ARBA00051243"/>
    </source>
</evidence>
<dbReference type="GO" id="GO:0043235">
    <property type="term" value="C:receptor complex"/>
    <property type="evidence" value="ECO:0007669"/>
    <property type="project" value="TreeGrafter"/>
</dbReference>
<evidence type="ECO:0000256" key="4">
    <source>
        <dbReference type="PROSITE-ProRule" id="PRU10141"/>
    </source>
</evidence>
<feature type="transmembrane region" description="Helical" evidence="6">
    <location>
        <begin position="510"/>
        <end position="530"/>
    </location>
</feature>
<reference evidence="9" key="2">
    <citation type="submission" date="2020-06" db="EMBL/GenBank/DDBJ databases">
        <authorList>
            <person name="Sheffer M."/>
        </authorList>
    </citation>
    <scope>NUCLEOTIDE SEQUENCE</scope>
</reference>
<dbReference type="InterPro" id="IPR008266">
    <property type="entry name" value="Tyr_kinase_AS"/>
</dbReference>
<dbReference type="EMBL" id="JABXBU010002231">
    <property type="protein sequence ID" value="KAF8765011.1"/>
    <property type="molecule type" value="Genomic_DNA"/>
</dbReference>
<evidence type="ECO:0000313" key="9">
    <source>
        <dbReference type="EMBL" id="KAF8765011.1"/>
    </source>
</evidence>
<keyword evidence="6" id="KW-0472">Membrane</keyword>
<dbReference type="GO" id="GO:0005524">
    <property type="term" value="F:ATP binding"/>
    <property type="evidence" value="ECO:0007669"/>
    <property type="project" value="UniProtKB-UniRule"/>
</dbReference>
<keyword evidence="10" id="KW-1185">Reference proteome</keyword>
<dbReference type="Gene3D" id="3.30.200.20">
    <property type="entry name" value="Phosphorylase Kinase, domain 1"/>
    <property type="match status" value="1"/>
</dbReference>
<sequence length="974" mass="109851">MNIILEFDGLLASFCEPSLFACFPNSTSRYQISEGSTWGEEFDYLQNFGFLSLCPNTKIEYNLTSDYDIFEINKTSGALLLHQAPDAEETQLMTFKVTCAIGNASFSMDGIVNVLNINDNAPTTQHGNITTNLTFGIKPGENSLKFAVSVVDKDSNDVNDLVVRIENDTMNLFAVKDKKMYENLGEGRNTFLSADIESKTTLSFPGPEYNFSVVLEDRSLLHKDRMVVYRISVINETELELDLNEMYEINVSRNAAPFARIIQLSAAALNYKFQLDIGVKNYDWLGITEKTGIIFIKDPGFMPEPSTVRRNVNWFFKNDTHSKTGNILLLLTIQEGPLKPCAADINWCSNNENQERCVSTCGNGSPSGFCEWRTGSLTSNGPTVDYATCSPDFLTCPDRQCDELEQMEPTLCPQDCAKHFVGEVQVPKTGPGLYGAVSPCFCPSVDHCICGKHTQPAEMRHYQHKVPTAPPTVEINNVSLIENKEETSTDDVTAPLPGFLTDGTCGPGCVVFASIVPAGLLIVLIVLLVTRRMRIVRMNKHKFVSSHISLSGVPSDYVDERSNSAQESRHTPSETSSFGKATIDSKWEFPKSRLQLLSPLGEGEFGKVMKAQAWNIAGNKGYTTVAVKMLKENGGIQEKQDLMTEFLLLKEISHPNIIRLLGASLEKNGQFYLIVEYAELGSLRAYLRKRRRHNTCCKYNATYGIEMPGPAEGYRDYYQFPCERSRHEPNHSYFHKEQLSFAWQIAKGMSYLSDMKLVHRDLATRNILLAKHRVVKISDFGLSRDIYEGDAYLKKTKGRVPVKWMAIESLEDQIYTSRSDVWSFGVVLWEIMMLGATPYPGITPQRLYNLLKAGYRMTKPETCSDDLYYLMRQCWRAYPRERPSFKELVLKLDLMLQDTVEYMDFVPKGGRRRSRELVPPPNGLVPTLQYTSVLIENEEEECLDTESNENIGLDRLFSQSPRMQAAYNLHESVA</sequence>
<keyword evidence="3" id="KW-0106">Calcium</keyword>
<dbReference type="GO" id="GO:0004714">
    <property type="term" value="F:transmembrane receptor protein tyrosine kinase activity"/>
    <property type="evidence" value="ECO:0007669"/>
    <property type="project" value="UniProtKB-EC"/>
</dbReference>
<dbReference type="InterPro" id="IPR015919">
    <property type="entry name" value="Cadherin-like_sf"/>
</dbReference>
<dbReference type="InterPro" id="IPR055162">
    <property type="entry name" value="RET_CRD"/>
</dbReference>
<dbReference type="GO" id="GO:0005886">
    <property type="term" value="C:plasma membrane"/>
    <property type="evidence" value="ECO:0007669"/>
    <property type="project" value="TreeGrafter"/>
</dbReference>
<dbReference type="GO" id="GO:0005509">
    <property type="term" value="F:calcium ion binding"/>
    <property type="evidence" value="ECO:0007669"/>
    <property type="project" value="UniProtKB-UniRule"/>
</dbReference>
<dbReference type="Pfam" id="PF07714">
    <property type="entry name" value="PK_Tyr_Ser-Thr"/>
    <property type="match status" value="1"/>
</dbReference>
<dbReference type="InterPro" id="IPR017441">
    <property type="entry name" value="Protein_kinase_ATP_BS"/>
</dbReference>
<evidence type="ECO:0000313" key="10">
    <source>
        <dbReference type="Proteomes" id="UP000807504"/>
    </source>
</evidence>
<feature type="region of interest" description="Disordered" evidence="5">
    <location>
        <begin position="559"/>
        <end position="579"/>
    </location>
</feature>
<keyword evidence="9" id="KW-0808">Transferase</keyword>
<reference evidence="9" key="1">
    <citation type="journal article" date="2020" name="bioRxiv">
        <title>Chromosome-level reference genome of the European wasp spider Argiope bruennichi: a resource for studies on range expansion and evolutionary adaptation.</title>
        <authorList>
            <person name="Sheffer M.M."/>
            <person name="Hoppe A."/>
            <person name="Krehenwinkel H."/>
            <person name="Uhl G."/>
            <person name="Kuss A.W."/>
            <person name="Jensen L."/>
            <person name="Jensen C."/>
            <person name="Gillespie R.G."/>
            <person name="Hoff K.J."/>
            <person name="Prost S."/>
        </authorList>
    </citation>
    <scope>NUCLEOTIDE SEQUENCE</scope>
</reference>
<dbReference type="GO" id="GO:0007156">
    <property type="term" value="P:homophilic cell adhesion via plasma membrane adhesion molecules"/>
    <property type="evidence" value="ECO:0007669"/>
    <property type="project" value="InterPro"/>
</dbReference>
<dbReference type="InterPro" id="IPR000719">
    <property type="entry name" value="Prot_kinase_dom"/>
</dbReference>
<dbReference type="Pfam" id="PF22540">
    <property type="entry name" value="RET_CRD"/>
    <property type="match status" value="1"/>
</dbReference>
<organism evidence="9 10">
    <name type="scientific">Argiope bruennichi</name>
    <name type="common">Wasp spider</name>
    <name type="synonym">Aranea bruennichi</name>
    <dbReference type="NCBI Taxonomy" id="94029"/>
    <lineage>
        <taxon>Eukaryota</taxon>
        <taxon>Metazoa</taxon>
        <taxon>Ecdysozoa</taxon>
        <taxon>Arthropoda</taxon>
        <taxon>Chelicerata</taxon>
        <taxon>Arachnida</taxon>
        <taxon>Araneae</taxon>
        <taxon>Araneomorphae</taxon>
        <taxon>Entelegynae</taxon>
        <taxon>Araneoidea</taxon>
        <taxon>Araneidae</taxon>
        <taxon>Argiope</taxon>
    </lineage>
</organism>
<feature type="binding site" evidence="4">
    <location>
        <position position="628"/>
    </location>
    <ligand>
        <name>ATP</name>
        <dbReference type="ChEBI" id="CHEBI:30616"/>
    </ligand>
</feature>